<name>A0A2A8HAL0_9BACI</name>
<accession>A0A2A8HAL0</accession>
<dbReference type="RefSeq" id="WP_098227271.1">
    <property type="nucleotide sequence ID" value="NZ_NUBY01000137.1"/>
</dbReference>
<organism evidence="1 2">
    <name type="scientific">Bacillus toyonensis</name>
    <dbReference type="NCBI Taxonomy" id="155322"/>
    <lineage>
        <taxon>Bacteria</taxon>
        <taxon>Bacillati</taxon>
        <taxon>Bacillota</taxon>
        <taxon>Bacilli</taxon>
        <taxon>Bacillales</taxon>
        <taxon>Bacillaceae</taxon>
        <taxon>Bacillus</taxon>
        <taxon>Bacillus cereus group</taxon>
    </lineage>
</organism>
<dbReference type="Proteomes" id="UP000220841">
    <property type="component" value="Unassembled WGS sequence"/>
</dbReference>
<reference evidence="1 2" key="1">
    <citation type="submission" date="2017-09" db="EMBL/GenBank/DDBJ databases">
        <title>Large-scale bioinformatics analysis of Bacillus genomes uncovers conserved roles of natural products in bacterial physiology.</title>
        <authorList>
            <consortium name="Agbiome Team Llc"/>
            <person name="Bleich R.M."/>
            <person name="Grubbs K.J."/>
            <person name="Santa Maria K.C."/>
            <person name="Allen S.E."/>
            <person name="Farag S."/>
            <person name="Shank E.A."/>
            <person name="Bowers A."/>
        </authorList>
    </citation>
    <scope>NUCLEOTIDE SEQUENCE [LARGE SCALE GENOMIC DNA]</scope>
    <source>
        <strain evidence="1 2">AFS021349</strain>
    </source>
</reference>
<evidence type="ECO:0000313" key="2">
    <source>
        <dbReference type="Proteomes" id="UP000220841"/>
    </source>
</evidence>
<sequence>MYYGYDYDEIYFRPEVFASPIVHPTSGVSINPPPTGMWSCHTIPEIQMPITYKQIAALTPQQKLVLMCWLQQG</sequence>
<dbReference type="EMBL" id="NUBY01000137">
    <property type="protein sequence ID" value="PEQ00051.1"/>
    <property type="molecule type" value="Genomic_DNA"/>
</dbReference>
<protein>
    <submittedName>
        <fullName evidence="1">Uncharacterized protein</fullName>
    </submittedName>
</protein>
<dbReference type="AlphaFoldDB" id="A0A2A8HAL0"/>
<gene>
    <name evidence="1" type="ORF">CN585_23245</name>
</gene>
<proteinExistence type="predicted"/>
<comment type="caution">
    <text evidence="1">The sequence shown here is derived from an EMBL/GenBank/DDBJ whole genome shotgun (WGS) entry which is preliminary data.</text>
</comment>
<evidence type="ECO:0000313" key="1">
    <source>
        <dbReference type="EMBL" id="PEQ00051.1"/>
    </source>
</evidence>